<keyword evidence="3" id="KW-1185">Reference proteome</keyword>
<dbReference type="Pfam" id="PF18942">
    <property type="entry name" value="DUF5689"/>
    <property type="match status" value="1"/>
</dbReference>
<dbReference type="NCBIfam" id="NF038128">
    <property type="entry name" value="choice_anch_J"/>
    <property type="match status" value="1"/>
</dbReference>
<dbReference type="EMBL" id="WAAT01000022">
    <property type="protein sequence ID" value="KAB1069828.1"/>
    <property type="molecule type" value="Genomic_DNA"/>
</dbReference>
<reference evidence="2 3" key="1">
    <citation type="submission" date="2019-09" db="EMBL/GenBank/DDBJ databases">
        <authorList>
            <person name="Cao W.R."/>
        </authorList>
    </citation>
    <scope>NUCLEOTIDE SEQUENCE [LARGE SCALE GENOMIC DNA]</scope>
    <source>
        <strain evidence="2 3">B1N29</strain>
    </source>
</reference>
<sequence>MRTLKILSHLLVFVLSVVLVSSCIKTDDYALPDVLMTEPEVPSENITTFKTIKSLYEQAVNGGNSTVVIQSETDLYIEGYVVSSDKSGNFFEELIIQNKKDGSDPDNDPRLGFCVLVNVSNLSDTFQFGQKVYLKMNGLTVGESSGVLCIGKGDAVKVEQIQASEFEDIIIRSNEIAAIEPKVLSLETLTSKDENTLIRLENMQLNRFELGASFAAESFDEYDGFRILESCETGISMMMQTSSYADFKSLTVPQGSGSVTGIYSRDYGDDFNVLVVNSSSDVTFDNPNRCDPLELDCGIAESYGSGNLLTEDFEPQKNNKPIEIEGWTNYIEAGTEAWEGYSSTSSNASLGRSARFQSASSGDHSNIGWLITPAIPLDDYEGVTLRFKTSNSLADSSFMEVLYSLNWDGTEAGVNQASWGVLSAAYVVKDSDSFVPWFNSGVVDLSCAAGIMHIAFKYTGGGQESFDGVYELDDIRIDYVE</sequence>
<gene>
    <name evidence="2" type="ORF">F6U93_03185</name>
</gene>
<evidence type="ECO:0000313" key="3">
    <source>
        <dbReference type="Proteomes" id="UP000441333"/>
    </source>
</evidence>
<dbReference type="Gene3D" id="2.60.120.200">
    <property type="match status" value="1"/>
</dbReference>
<dbReference type="PROSITE" id="PS51257">
    <property type="entry name" value="PROKAR_LIPOPROTEIN"/>
    <property type="match status" value="1"/>
</dbReference>
<evidence type="ECO:0000259" key="1">
    <source>
        <dbReference type="Pfam" id="PF18942"/>
    </source>
</evidence>
<dbReference type="RefSeq" id="WP_150936747.1">
    <property type="nucleotide sequence ID" value="NZ_WAAT01000022.1"/>
</dbReference>
<name>A0A6N6MG57_9FLAO</name>
<feature type="domain" description="DUF5689" evidence="1">
    <location>
        <begin position="45"/>
        <end position="282"/>
    </location>
</feature>
<dbReference type="Proteomes" id="UP000441333">
    <property type="component" value="Unassembled WGS sequence"/>
</dbReference>
<dbReference type="AlphaFoldDB" id="A0A6N6MG57"/>
<organism evidence="2 3">
    <name type="scientific">Pseudotamlana haliotis</name>
    <dbReference type="NCBI Taxonomy" id="2614804"/>
    <lineage>
        <taxon>Bacteria</taxon>
        <taxon>Pseudomonadati</taxon>
        <taxon>Bacteroidota</taxon>
        <taxon>Flavobacteriia</taxon>
        <taxon>Flavobacteriales</taxon>
        <taxon>Flavobacteriaceae</taxon>
        <taxon>Pseudotamlana</taxon>
    </lineage>
</organism>
<proteinExistence type="predicted"/>
<accession>A0A6N6MG57</accession>
<comment type="caution">
    <text evidence="2">The sequence shown here is derived from an EMBL/GenBank/DDBJ whole genome shotgun (WGS) entry which is preliminary data.</text>
</comment>
<evidence type="ECO:0000313" key="2">
    <source>
        <dbReference type="EMBL" id="KAB1069828.1"/>
    </source>
</evidence>
<dbReference type="InterPro" id="IPR043744">
    <property type="entry name" value="DUF5689"/>
</dbReference>
<protein>
    <recommendedName>
        <fullName evidence="1">DUF5689 domain-containing protein</fullName>
    </recommendedName>
</protein>